<keyword evidence="2" id="KW-1185">Reference proteome</keyword>
<name>A0A3N9X3E2_9ACTN</name>
<sequence length="87" mass="9465">MGVLRADTALTGVRRATGPISADQHHASQLRSQIADYPYDEYHRRFGRDGALVEVTVLGAVPDILDLTDKIEGAINWAFTLRGQATG</sequence>
<dbReference type="EMBL" id="QGSY01000217">
    <property type="protein sequence ID" value="RQX07608.1"/>
    <property type="molecule type" value="Genomic_DNA"/>
</dbReference>
<reference evidence="1 2" key="1">
    <citation type="submission" date="2018-05" db="EMBL/GenBank/DDBJ databases">
        <title>Micromonospora from Atacama Desert.</title>
        <authorList>
            <person name="Carro L."/>
            <person name="Goodfellow M."/>
            <person name="Klenk H.-P."/>
        </authorList>
    </citation>
    <scope>NUCLEOTIDE SEQUENCE [LARGE SCALE GENOMIC DNA]</scope>
    <source>
        <strain evidence="1 2">LB32</strain>
    </source>
</reference>
<dbReference type="Proteomes" id="UP000266889">
    <property type="component" value="Unassembled WGS sequence"/>
</dbReference>
<proteinExistence type="predicted"/>
<dbReference type="AlphaFoldDB" id="A0A3N9X3E2"/>
<evidence type="ECO:0000313" key="1">
    <source>
        <dbReference type="EMBL" id="RQX07608.1"/>
    </source>
</evidence>
<evidence type="ECO:0000313" key="2">
    <source>
        <dbReference type="Proteomes" id="UP000266889"/>
    </source>
</evidence>
<organism evidence="1 2">
    <name type="scientific">Micromonospora arida</name>
    <dbReference type="NCBI Taxonomy" id="2203715"/>
    <lineage>
        <taxon>Bacteria</taxon>
        <taxon>Bacillati</taxon>
        <taxon>Actinomycetota</taxon>
        <taxon>Actinomycetes</taxon>
        <taxon>Micromonosporales</taxon>
        <taxon>Micromonosporaceae</taxon>
        <taxon>Micromonospora</taxon>
    </lineage>
</organism>
<protein>
    <submittedName>
        <fullName evidence="1">Uncharacterized protein</fullName>
    </submittedName>
</protein>
<comment type="caution">
    <text evidence="1">The sequence shown here is derived from an EMBL/GenBank/DDBJ whole genome shotgun (WGS) entry which is preliminary data.</text>
</comment>
<gene>
    <name evidence="1" type="ORF">DLJ58_20985</name>
</gene>
<accession>A0A3N9X3E2</accession>